<sequence>MMQVTVELIEGPLSGEGRWGGELPSDVGAVIRFEGVVRRMEAGQRLSALAYEQYPPMTERELHRLASEVGEAHGLLAIRVTHSYGKVPVGAVSFRLEIASAHRAEGIKAMDVFIDRLKREVPLWKVAVWEGEVSSS</sequence>
<comment type="pathway">
    <text evidence="1">Cofactor biosynthesis; molybdopterin biosynthesis.</text>
</comment>
<dbReference type="PANTHER" id="PTHR23404">
    <property type="entry name" value="MOLYBDOPTERIN SYNTHASE RELATED"/>
    <property type="match status" value="1"/>
</dbReference>
<dbReference type="CDD" id="cd00756">
    <property type="entry name" value="MoaE"/>
    <property type="match status" value="1"/>
</dbReference>
<dbReference type="Pfam" id="PF02391">
    <property type="entry name" value="MoaE"/>
    <property type="match status" value="1"/>
</dbReference>
<evidence type="ECO:0000313" key="13">
    <source>
        <dbReference type="Proteomes" id="UP001575105"/>
    </source>
</evidence>
<evidence type="ECO:0000256" key="6">
    <source>
        <dbReference type="ARBA" id="ARBA00026066"/>
    </source>
</evidence>
<accession>A0ABV4U3H2</accession>
<keyword evidence="13" id="KW-1185">Reference proteome</keyword>
<comment type="subunit">
    <text evidence="6">Heterotetramer of 2 MoaD subunits and 2 MoaE subunits. Also stable as homodimer. The enzyme changes between these two forms during catalysis.</text>
</comment>
<evidence type="ECO:0000256" key="10">
    <source>
        <dbReference type="ARBA" id="ARBA00032474"/>
    </source>
</evidence>
<evidence type="ECO:0000256" key="5">
    <source>
        <dbReference type="ARBA" id="ARBA00023150"/>
    </source>
</evidence>
<evidence type="ECO:0000313" key="12">
    <source>
        <dbReference type="EMBL" id="MFA9477009.1"/>
    </source>
</evidence>
<evidence type="ECO:0000256" key="1">
    <source>
        <dbReference type="ARBA" id="ARBA00005046"/>
    </source>
</evidence>
<dbReference type="EC" id="2.8.1.12" evidence="3"/>
<evidence type="ECO:0000256" key="9">
    <source>
        <dbReference type="ARBA" id="ARBA00030781"/>
    </source>
</evidence>
<evidence type="ECO:0000256" key="2">
    <source>
        <dbReference type="ARBA" id="ARBA00005426"/>
    </source>
</evidence>
<evidence type="ECO:0000256" key="4">
    <source>
        <dbReference type="ARBA" id="ARBA00013858"/>
    </source>
</evidence>
<reference evidence="12 13" key="1">
    <citation type="submission" date="2024-08" db="EMBL/GenBank/DDBJ databases">
        <title>Whole-genome sequencing of halo(alkali)philic microorganisms from hypersaline lakes.</title>
        <authorList>
            <person name="Sorokin D.Y."/>
            <person name="Merkel A.Y."/>
            <person name="Messina E."/>
            <person name="Yakimov M."/>
        </authorList>
    </citation>
    <scope>NUCLEOTIDE SEQUENCE [LARGE SCALE GENOMIC DNA]</scope>
    <source>
        <strain evidence="12 13">AB-hyl4</strain>
    </source>
</reference>
<comment type="similarity">
    <text evidence="2">Belongs to the MoaE family.</text>
</comment>
<dbReference type="InterPro" id="IPR003448">
    <property type="entry name" value="Mopterin_biosynth_MoaE"/>
</dbReference>
<organism evidence="12 13">
    <name type="scientific">Natronomicrosphaera hydrolytica</name>
    <dbReference type="NCBI Taxonomy" id="3242702"/>
    <lineage>
        <taxon>Bacteria</taxon>
        <taxon>Pseudomonadati</taxon>
        <taxon>Planctomycetota</taxon>
        <taxon>Phycisphaerae</taxon>
        <taxon>Phycisphaerales</taxon>
        <taxon>Phycisphaeraceae</taxon>
        <taxon>Natronomicrosphaera</taxon>
    </lineage>
</organism>
<gene>
    <name evidence="12" type="ORF">ACERK3_01755</name>
</gene>
<evidence type="ECO:0000256" key="8">
    <source>
        <dbReference type="ARBA" id="ARBA00030407"/>
    </source>
</evidence>
<protein>
    <recommendedName>
        <fullName evidence="4">Molybdopterin synthase catalytic subunit</fullName>
        <ecNumber evidence="3">2.8.1.12</ecNumber>
    </recommendedName>
    <alternativeName>
        <fullName evidence="9">MPT synthase subunit 2</fullName>
    </alternativeName>
    <alternativeName>
        <fullName evidence="7">Molybdenum cofactor biosynthesis protein E</fullName>
    </alternativeName>
    <alternativeName>
        <fullName evidence="8">Molybdopterin-converting factor large subunit</fullName>
    </alternativeName>
    <alternativeName>
        <fullName evidence="10">Molybdopterin-converting factor subunit 2</fullName>
    </alternativeName>
</protein>
<dbReference type="EMBL" id="JBGUBD010000001">
    <property type="protein sequence ID" value="MFA9477009.1"/>
    <property type="molecule type" value="Genomic_DNA"/>
</dbReference>
<dbReference type="SUPFAM" id="SSF54690">
    <property type="entry name" value="Molybdopterin synthase subunit MoaE"/>
    <property type="match status" value="1"/>
</dbReference>
<evidence type="ECO:0000256" key="7">
    <source>
        <dbReference type="ARBA" id="ARBA00029745"/>
    </source>
</evidence>
<dbReference type="Gene3D" id="3.90.1170.40">
    <property type="entry name" value="Molybdopterin biosynthesis MoaE subunit"/>
    <property type="match status" value="1"/>
</dbReference>
<dbReference type="Proteomes" id="UP001575105">
    <property type="component" value="Unassembled WGS sequence"/>
</dbReference>
<evidence type="ECO:0000256" key="3">
    <source>
        <dbReference type="ARBA" id="ARBA00011950"/>
    </source>
</evidence>
<dbReference type="InterPro" id="IPR036563">
    <property type="entry name" value="MoaE_sf"/>
</dbReference>
<evidence type="ECO:0000256" key="11">
    <source>
        <dbReference type="ARBA" id="ARBA00049878"/>
    </source>
</evidence>
<proteinExistence type="inferred from homology"/>
<comment type="catalytic activity">
    <reaction evidence="11">
        <text>2 [molybdopterin-synthase sulfur-carrier protein]-C-terminal-Gly-aminoethanethioate + cyclic pyranopterin phosphate + H2O = molybdopterin + 2 [molybdopterin-synthase sulfur-carrier protein]-C-terminal Gly-Gly + 2 H(+)</text>
        <dbReference type="Rhea" id="RHEA:26333"/>
        <dbReference type="Rhea" id="RHEA-COMP:12202"/>
        <dbReference type="Rhea" id="RHEA-COMP:19907"/>
        <dbReference type="ChEBI" id="CHEBI:15377"/>
        <dbReference type="ChEBI" id="CHEBI:15378"/>
        <dbReference type="ChEBI" id="CHEBI:58698"/>
        <dbReference type="ChEBI" id="CHEBI:59648"/>
        <dbReference type="ChEBI" id="CHEBI:90778"/>
        <dbReference type="ChEBI" id="CHEBI:232372"/>
        <dbReference type="EC" id="2.8.1.12"/>
    </reaction>
</comment>
<comment type="caution">
    <text evidence="12">The sequence shown here is derived from an EMBL/GenBank/DDBJ whole genome shotgun (WGS) entry which is preliminary data.</text>
</comment>
<name>A0ABV4U3H2_9BACT</name>
<dbReference type="RefSeq" id="WP_425343933.1">
    <property type="nucleotide sequence ID" value="NZ_JBGUBD010000001.1"/>
</dbReference>
<keyword evidence="5" id="KW-0501">Molybdenum cofactor biosynthesis</keyword>